<evidence type="ECO:0000313" key="5">
    <source>
        <dbReference type="Proteomes" id="UP001197093"/>
    </source>
</evidence>
<feature type="region of interest" description="Disordered" evidence="2">
    <location>
        <begin position="216"/>
        <end position="236"/>
    </location>
</feature>
<evidence type="ECO:0000259" key="3">
    <source>
        <dbReference type="Pfam" id="PF24883"/>
    </source>
</evidence>
<evidence type="ECO:0000256" key="2">
    <source>
        <dbReference type="SAM" id="MobiDB-lite"/>
    </source>
</evidence>
<dbReference type="PANTHER" id="PTHR10039">
    <property type="entry name" value="AMELOGENIN"/>
    <property type="match status" value="1"/>
</dbReference>
<keyword evidence="1" id="KW-0677">Repeat</keyword>
<evidence type="ECO:0000313" key="4">
    <source>
        <dbReference type="EMBL" id="KAG7287509.1"/>
    </source>
</evidence>
<accession>A0AAD4HUX2</accession>
<organism evidence="4 5">
    <name type="scientific">Staphylotrichum longicolle</name>
    <dbReference type="NCBI Taxonomy" id="669026"/>
    <lineage>
        <taxon>Eukaryota</taxon>
        <taxon>Fungi</taxon>
        <taxon>Dikarya</taxon>
        <taxon>Ascomycota</taxon>
        <taxon>Pezizomycotina</taxon>
        <taxon>Sordariomycetes</taxon>
        <taxon>Sordariomycetidae</taxon>
        <taxon>Sordariales</taxon>
        <taxon>Chaetomiaceae</taxon>
        <taxon>Staphylotrichum</taxon>
    </lineage>
</organism>
<feature type="region of interest" description="Disordered" evidence="2">
    <location>
        <begin position="613"/>
        <end position="633"/>
    </location>
</feature>
<reference evidence="4" key="1">
    <citation type="submission" date="2023-02" db="EMBL/GenBank/DDBJ databases">
        <authorList>
            <person name="Palmer J.M."/>
        </authorList>
    </citation>
    <scope>NUCLEOTIDE SEQUENCE</scope>
    <source>
        <strain evidence="4">FW57</strain>
    </source>
</reference>
<feature type="domain" description="Nephrocystin 3-like N-terminal" evidence="3">
    <location>
        <begin position="288"/>
        <end position="460"/>
    </location>
</feature>
<dbReference type="InterPro" id="IPR056884">
    <property type="entry name" value="NPHP3-like_N"/>
</dbReference>
<dbReference type="SUPFAM" id="SSF52540">
    <property type="entry name" value="P-loop containing nucleoside triphosphate hydrolases"/>
    <property type="match status" value="1"/>
</dbReference>
<evidence type="ECO:0000256" key="1">
    <source>
        <dbReference type="ARBA" id="ARBA00022737"/>
    </source>
</evidence>
<keyword evidence="5" id="KW-1185">Reference proteome</keyword>
<comment type="caution">
    <text evidence="4">The sequence shown here is derived from an EMBL/GenBank/DDBJ whole genome shotgun (WGS) entry which is preliminary data.</text>
</comment>
<protein>
    <recommendedName>
        <fullName evidence="3">Nephrocystin 3-like N-terminal domain-containing protein</fullName>
    </recommendedName>
</protein>
<dbReference type="EMBL" id="JAHCVI010000003">
    <property type="protein sequence ID" value="KAG7287509.1"/>
    <property type="molecule type" value="Genomic_DNA"/>
</dbReference>
<proteinExistence type="predicted"/>
<name>A0AAD4HUX2_9PEZI</name>
<dbReference type="Gene3D" id="3.40.50.300">
    <property type="entry name" value="P-loop containing nucleotide triphosphate hydrolases"/>
    <property type="match status" value="1"/>
</dbReference>
<dbReference type="PANTHER" id="PTHR10039:SF5">
    <property type="entry name" value="NACHT DOMAIN-CONTAINING PROTEIN"/>
    <property type="match status" value="1"/>
</dbReference>
<dbReference type="InterPro" id="IPR027417">
    <property type="entry name" value="P-loop_NTPase"/>
</dbReference>
<dbReference type="AlphaFoldDB" id="A0AAD4HUX2"/>
<dbReference type="Proteomes" id="UP001197093">
    <property type="component" value="Unassembled WGS sequence"/>
</dbReference>
<gene>
    <name evidence="4" type="ORF">NEMBOFW57_007021</name>
</gene>
<dbReference type="Pfam" id="PF24883">
    <property type="entry name" value="NPHP3_N"/>
    <property type="match status" value="1"/>
</dbReference>
<sequence>MDPLSVLSIATGIVTFVDFGAKLVSLSLEIKKSDEGRPAALSALMVESRDLSGHATHARDKIASLQVRYPRQSESFTRLDAECVQAEKDLQKLADSLTVQPGAGGHHGLRARGALALVSLRGTLKQGDIESLEHAKKSAALIRDDATESRAKLKSINNGVEEVLDVLRPITVAIDNLQPEFHAVSKSRPLETDLERERMASGLWTSITTANMDMDVDQANSHSPTPTPGKRLEDDSQIHSRILESLDFEDMTSRESQIENPFPETFQWLLDARGAAESDEPSSSPRSSPKFKEWLESQANETPFWITGNPASGKSTLMKFISTNPQVKTHLQVWSGEFQLLTCHVYFWNPGSSGQKSQIGLLSTILHQLLSQRPDLCRRVAPRRYLYFQLAGTDSPDPPDWTLEELRDSVTRFVSQIKDTCRFALFVDGLDEYEGNLDRLISFLKRLHHDYNVKLCVSSRPWNTFKDEFHTYPSLRMEILTKPDIVKYVCTRIGGSLAFNELRKLYPTSVENLESQIIEKADGVFLWVVLVVENVIATARENNDLREIWRVFESMPPGLEELYASMRRRLDSTHRERASRMYQLLFRWNEVIDRRFETLEFWMAVNCRDPAEPQPYPEAESAGIRPASRKAGL</sequence>